<dbReference type="FunFam" id="3.30.200.20:FF:000048">
    <property type="entry name" value="Non-specific serine/threonine protein kinase"/>
    <property type="match status" value="1"/>
</dbReference>
<dbReference type="Pfam" id="PF06017">
    <property type="entry name" value="Myosin_TH1"/>
    <property type="match status" value="1"/>
</dbReference>
<feature type="domain" description="AGC-kinase C-terminal" evidence="13">
    <location>
        <begin position="460"/>
        <end position="529"/>
    </location>
</feature>
<dbReference type="STRING" id="37360.A0A0G4ISU8"/>
<dbReference type="Proteomes" id="UP000039324">
    <property type="component" value="Unassembled WGS sequence"/>
</dbReference>
<dbReference type="EMBL" id="CDSF01000083">
    <property type="protein sequence ID" value="CEO98171.1"/>
    <property type="molecule type" value="Genomic_DNA"/>
</dbReference>
<keyword evidence="6" id="KW-0418">Kinase</keyword>
<dbReference type="InterPro" id="IPR017892">
    <property type="entry name" value="Pkinase_C"/>
</dbReference>
<feature type="domain" description="TH1" evidence="14">
    <location>
        <begin position="1"/>
        <end position="191"/>
    </location>
</feature>
<dbReference type="SMART" id="SM00133">
    <property type="entry name" value="S_TK_X"/>
    <property type="match status" value="1"/>
</dbReference>
<protein>
    <recommendedName>
        <fullName evidence="1">non-specific serine/threonine protein kinase</fullName>
        <ecNumber evidence="1">2.7.11.1</ecNumber>
    </recommendedName>
</protein>
<dbReference type="CDD" id="cd05123">
    <property type="entry name" value="STKc_AGC"/>
    <property type="match status" value="1"/>
</dbReference>
<name>A0A0G4ISU8_PLABS</name>
<sequence>MSTSAVGVAAGAHDELRLADRPDIQRMLTKNGDLHEHVRFSGIVTKINRRGRQQSRVLLITDKAVYNVAPNEFSKCKRRIAIESIVSITVSQSSSNEFVIHVPEEYDYRFKSPAKSTIAQCVSSTHRALTGAKLAVNFIDAPALKDMTITKDVARLHTREDIMRRRKQLAREEHDSDREEDDGRQATTTQLMASTEKVSLDDFDLLKVIGRGSFGKVMLVRKRSSGKIFAMKILKKSAVVARNQVEHTKSERKILQDLQHPFLMGLRYAFQTPHKLYFVLDYYKGGELFFHLKHKRRFSEEVSRFFVAQVGLALGHLHKHQVIYRDLKPENILMDEFGNLCLTDFGLSKDVDPAEQAHTFAGTPEYLSPEVIAGCGHGKAVDWWSLGILLYELTVGIPPFYSQNVHEMYQKIQTGVLRFPPFLSSDCRDLITRLLNRDPAARLGSSPADFEELREHPFFRTIDWDAMMRKEIPPPYVPQVGGTDNDTSNFDAQFTSEPVVDSFVGESALDEAAAGFESFTFLGDQSVLQ</sequence>
<dbReference type="InterPro" id="IPR010926">
    <property type="entry name" value="Myosin_TH1"/>
</dbReference>
<reference evidence="15 17" key="1">
    <citation type="submission" date="2015-02" db="EMBL/GenBank/DDBJ databases">
        <authorList>
            <person name="Chooi Y.-H."/>
        </authorList>
    </citation>
    <scope>NUCLEOTIDE SEQUENCE [LARGE SCALE GENOMIC DNA]</scope>
    <source>
        <strain evidence="15">E3</strain>
    </source>
</reference>
<gene>
    <name evidence="15" type="ORF">PBRA_006285</name>
    <name evidence="16" type="ORF">PLBR_LOCUS2477</name>
</gene>
<keyword evidence="2" id="KW-0723">Serine/threonine-protein kinase</keyword>
<dbReference type="EMBL" id="OVEO01000003">
    <property type="protein sequence ID" value="SPQ95262.1"/>
    <property type="molecule type" value="Genomic_DNA"/>
</dbReference>
<dbReference type="PANTHER" id="PTHR24351">
    <property type="entry name" value="RIBOSOMAL PROTEIN S6 KINASE"/>
    <property type="match status" value="1"/>
</dbReference>
<dbReference type="InterPro" id="IPR011009">
    <property type="entry name" value="Kinase-like_dom_sf"/>
</dbReference>
<evidence type="ECO:0000256" key="4">
    <source>
        <dbReference type="ARBA" id="ARBA00022679"/>
    </source>
</evidence>
<dbReference type="InterPro" id="IPR008271">
    <property type="entry name" value="Ser/Thr_kinase_AS"/>
</dbReference>
<dbReference type="OMA" id="ILLTCMI"/>
<dbReference type="PROSITE" id="PS50011">
    <property type="entry name" value="PROTEIN_KINASE_DOM"/>
    <property type="match status" value="1"/>
</dbReference>
<dbReference type="InterPro" id="IPR000961">
    <property type="entry name" value="AGC-kinase_C"/>
</dbReference>
<dbReference type="SMART" id="SM00220">
    <property type="entry name" value="S_TKc"/>
    <property type="match status" value="1"/>
</dbReference>
<evidence type="ECO:0000259" key="13">
    <source>
        <dbReference type="PROSITE" id="PS51285"/>
    </source>
</evidence>
<evidence type="ECO:0000256" key="11">
    <source>
        <dbReference type="SAM" id="MobiDB-lite"/>
    </source>
</evidence>
<dbReference type="InterPro" id="IPR045270">
    <property type="entry name" value="STKc_AGC"/>
</dbReference>
<dbReference type="GO" id="GO:0016459">
    <property type="term" value="C:myosin complex"/>
    <property type="evidence" value="ECO:0007669"/>
    <property type="project" value="InterPro"/>
</dbReference>
<evidence type="ECO:0000313" key="16">
    <source>
        <dbReference type="EMBL" id="SPQ95262.1"/>
    </source>
</evidence>
<evidence type="ECO:0000256" key="1">
    <source>
        <dbReference type="ARBA" id="ARBA00012513"/>
    </source>
</evidence>
<feature type="binding site" evidence="10">
    <location>
        <position position="232"/>
    </location>
    <ligand>
        <name>ATP</name>
        <dbReference type="ChEBI" id="CHEBI:30616"/>
    </ligand>
</feature>
<dbReference type="Gene3D" id="1.10.510.10">
    <property type="entry name" value="Transferase(Phosphotransferase) domain 1"/>
    <property type="match status" value="1"/>
</dbReference>
<dbReference type="Gene3D" id="3.30.200.20">
    <property type="entry name" value="Phosphorylase Kinase, domain 1"/>
    <property type="match status" value="1"/>
</dbReference>
<evidence type="ECO:0000313" key="15">
    <source>
        <dbReference type="EMBL" id="CEO98171.1"/>
    </source>
</evidence>
<evidence type="ECO:0000256" key="10">
    <source>
        <dbReference type="PROSITE-ProRule" id="PRU10141"/>
    </source>
</evidence>
<keyword evidence="3" id="KW-0597">Phosphoprotein</keyword>
<dbReference type="InterPro" id="IPR017441">
    <property type="entry name" value="Protein_kinase_ATP_BS"/>
</dbReference>
<keyword evidence="16" id="KW-0496">Mitochondrion</keyword>
<dbReference type="EC" id="2.7.11.1" evidence="1"/>
<dbReference type="PROSITE" id="PS00108">
    <property type="entry name" value="PROTEIN_KINASE_ST"/>
    <property type="match status" value="1"/>
</dbReference>
<keyword evidence="5 10" id="KW-0547">Nucleotide-binding</keyword>
<accession>A0A0G4ISU8</accession>
<evidence type="ECO:0000256" key="9">
    <source>
        <dbReference type="ARBA" id="ARBA00048679"/>
    </source>
</evidence>
<organism evidence="15 17">
    <name type="scientific">Plasmodiophora brassicae</name>
    <name type="common">Clubroot disease agent</name>
    <dbReference type="NCBI Taxonomy" id="37360"/>
    <lineage>
        <taxon>Eukaryota</taxon>
        <taxon>Sar</taxon>
        <taxon>Rhizaria</taxon>
        <taxon>Endomyxa</taxon>
        <taxon>Phytomyxea</taxon>
        <taxon>Plasmodiophorida</taxon>
        <taxon>Plasmodiophoridae</taxon>
        <taxon>Plasmodiophora</taxon>
    </lineage>
</organism>
<dbReference type="Pfam" id="PF00069">
    <property type="entry name" value="Pkinase"/>
    <property type="match status" value="1"/>
</dbReference>
<evidence type="ECO:0000256" key="8">
    <source>
        <dbReference type="ARBA" id="ARBA00047899"/>
    </source>
</evidence>
<evidence type="ECO:0000256" key="7">
    <source>
        <dbReference type="ARBA" id="ARBA00022840"/>
    </source>
</evidence>
<evidence type="ECO:0000256" key="5">
    <source>
        <dbReference type="ARBA" id="ARBA00022741"/>
    </source>
</evidence>
<keyword evidence="17" id="KW-1185">Reference proteome</keyword>
<dbReference type="SUPFAM" id="SSF56112">
    <property type="entry name" value="Protein kinase-like (PK-like)"/>
    <property type="match status" value="1"/>
</dbReference>
<dbReference type="PROSITE" id="PS51285">
    <property type="entry name" value="AGC_KINASE_CTER"/>
    <property type="match status" value="1"/>
</dbReference>
<feature type="region of interest" description="Disordered" evidence="11">
    <location>
        <begin position="166"/>
        <end position="187"/>
    </location>
</feature>
<dbReference type="PROSITE" id="PS00107">
    <property type="entry name" value="PROTEIN_KINASE_ATP"/>
    <property type="match status" value="1"/>
</dbReference>
<feature type="domain" description="Protein kinase" evidence="12">
    <location>
        <begin position="203"/>
        <end position="459"/>
    </location>
</feature>
<evidence type="ECO:0000256" key="3">
    <source>
        <dbReference type="ARBA" id="ARBA00022553"/>
    </source>
</evidence>
<evidence type="ECO:0000313" key="17">
    <source>
        <dbReference type="Proteomes" id="UP000039324"/>
    </source>
</evidence>
<dbReference type="FunFam" id="1.10.510.10:FF:000008">
    <property type="entry name" value="Non-specific serine/threonine protein kinase"/>
    <property type="match status" value="1"/>
</dbReference>
<feature type="compositionally biased region" description="Basic and acidic residues" evidence="11">
    <location>
        <begin position="166"/>
        <end position="184"/>
    </location>
</feature>
<evidence type="ECO:0000259" key="14">
    <source>
        <dbReference type="PROSITE" id="PS51757"/>
    </source>
</evidence>
<dbReference type="OrthoDB" id="63267at2759"/>
<reference evidence="16 18" key="2">
    <citation type="submission" date="2018-03" db="EMBL/GenBank/DDBJ databases">
        <authorList>
            <person name="Fogelqvist J."/>
        </authorList>
    </citation>
    <scope>NUCLEOTIDE SEQUENCE [LARGE SCALE GENOMIC DNA]</scope>
</reference>
<dbReference type="Proteomes" id="UP000290189">
    <property type="component" value="Unassembled WGS sequence"/>
</dbReference>
<dbReference type="Pfam" id="PF00433">
    <property type="entry name" value="Pkinase_C"/>
    <property type="match status" value="1"/>
</dbReference>
<dbReference type="GO" id="GO:0003774">
    <property type="term" value="F:cytoskeletal motor activity"/>
    <property type="evidence" value="ECO:0007669"/>
    <property type="project" value="InterPro"/>
</dbReference>
<evidence type="ECO:0000259" key="12">
    <source>
        <dbReference type="PROSITE" id="PS50011"/>
    </source>
</evidence>
<keyword evidence="4" id="KW-0808">Transferase</keyword>
<dbReference type="PROSITE" id="PS51757">
    <property type="entry name" value="TH1"/>
    <property type="match status" value="1"/>
</dbReference>
<dbReference type="InterPro" id="IPR000719">
    <property type="entry name" value="Prot_kinase_dom"/>
</dbReference>
<dbReference type="GO" id="GO:0005524">
    <property type="term" value="F:ATP binding"/>
    <property type="evidence" value="ECO:0007669"/>
    <property type="project" value="UniProtKB-UniRule"/>
</dbReference>
<geneLocation type="mitochondrion" evidence="16"/>
<keyword evidence="7 10" id="KW-0067">ATP-binding</keyword>
<dbReference type="GO" id="GO:0004674">
    <property type="term" value="F:protein serine/threonine kinase activity"/>
    <property type="evidence" value="ECO:0007669"/>
    <property type="project" value="UniProtKB-KW"/>
</dbReference>
<comment type="catalytic activity">
    <reaction evidence="8">
        <text>L-threonyl-[protein] + ATP = O-phospho-L-threonyl-[protein] + ADP + H(+)</text>
        <dbReference type="Rhea" id="RHEA:46608"/>
        <dbReference type="Rhea" id="RHEA-COMP:11060"/>
        <dbReference type="Rhea" id="RHEA-COMP:11605"/>
        <dbReference type="ChEBI" id="CHEBI:15378"/>
        <dbReference type="ChEBI" id="CHEBI:30013"/>
        <dbReference type="ChEBI" id="CHEBI:30616"/>
        <dbReference type="ChEBI" id="CHEBI:61977"/>
        <dbReference type="ChEBI" id="CHEBI:456216"/>
        <dbReference type="EC" id="2.7.11.1"/>
    </reaction>
</comment>
<evidence type="ECO:0000313" key="18">
    <source>
        <dbReference type="Proteomes" id="UP000290189"/>
    </source>
</evidence>
<evidence type="ECO:0000256" key="6">
    <source>
        <dbReference type="ARBA" id="ARBA00022777"/>
    </source>
</evidence>
<comment type="catalytic activity">
    <reaction evidence="9">
        <text>L-seryl-[protein] + ATP = O-phospho-L-seryl-[protein] + ADP + H(+)</text>
        <dbReference type="Rhea" id="RHEA:17989"/>
        <dbReference type="Rhea" id="RHEA-COMP:9863"/>
        <dbReference type="Rhea" id="RHEA-COMP:11604"/>
        <dbReference type="ChEBI" id="CHEBI:15378"/>
        <dbReference type="ChEBI" id="CHEBI:29999"/>
        <dbReference type="ChEBI" id="CHEBI:30616"/>
        <dbReference type="ChEBI" id="CHEBI:83421"/>
        <dbReference type="ChEBI" id="CHEBI:456216"/>
        <dbReference type="EC" id="2.7.11.1"/>
    </reaction>
</comment>
<evidence type="ECO:0000256" key="2">
    <source>
        <dbReference type="ARBA" id="ARBA00022527"/>
    </source>
</evidence>
<dbReference type="AlphaFoldDB" id="A0A0G4ISU8"/>
<proteinExistence type="predicted"/>